<dbReference type="GO" id="GO:0055064">
    <property type="term" value="P:chloride ion homeostasis"/>
    <property type="evidence" value="ECO:0007669"/>
    <property type="project" value="TreeGrafter"/>
</dbReference>
<feature type="transmembrane region" description="Helical" evidence="6">
    <location>
        <begin position="604"/>
        <end position="637"/>
    </location>
</feature>
<proteinExistence type="predicted"/>
<feature type="region of interest" description="Disordered" evidence="5">
    <location>
        <begin position="831"/>
        <end position="879"/>
    </location>
</feature>
<dbReference type="PANTHER" id="PTHR11827:SF103">
    <property type="entry name" value="SODIUM CHLORIDE COTRANSPORTER 69, ISOFORM E"/>
    <property type="match status" value="1"/>
</dbReference>
<feature type="region of interest" description="Disordered" evidence="5">
    <location>
        <begin position="893"/>
        <end position="925"/>
    </location>
</feature>
<evidence type="ECO:0000256" key="3">
    <source>
        <dbReference type="ARBA" id="ARBA00022989"/>
    </source>
</evidence>
<dbReference type="GO" id="GO:0006884">
    <property type="term" value="P:cell volume homeostasis"/>
    <property type="evidence" value="ECO:0007669"/>
    <property type="project" value="TreeGrafter"/>
</dbReference>
<dbReference type="Proteomes" id="UP000887566">
    <property type="component" value="Unplaced"/>
</dbReference>
<reference evidence="10" key="1">
    <citation type="submission" date="2022-11" db="UniProtKB">
        <authorList>
            <consortium name="WormBaseParasite"/>
        </authorList>
    </citation>
    <scope>IDENTIFICATION</scope>
</reference>
<accession>A0A914WKM0</accession>
<protein>
    <submittedName>
        <fullName evidence="10">Uncharacterized protein</fullName>
    </submittedName>
</protein>
<feature type="transmembrane region" description="Helical" evidence="6">
    <location>
        <begin position="211"/>
        <end position="236"/>
    </location>
</feature>
<name>A0A914WKM0_9BILA</name>
<feature type="transmembrane region" description="Helical" evidence="6">
    <location>
        <begin position="415"/>
        <end position="433"/>
    </location>
</feature>
<feature type="transmembrane region" description="Helical" evidence="6">
    <location>
        <begin position="543"/>
        <end position="560"/>
    </location>
</feature>
<dbReference type="PANTHER" id="PTHR11827">
    <property type="entry name" value="SOLUTE CARRIER FAMILY 12, CATION COTRANSPORTERS"/>
    <property type="match status" value="1"/>
</dbReference>
<dbReference type="NCBIfam" id="TIGR00930">
    <property type="entry name" value="2a30"/>
    <property type="match status" value="1"/>
</dbReference>
<feature type="domain" description="SLC12A transporter C-terminal" evidence="8">
    <location>
        <begin position="690"/>
        <end position="1146"/>
    </location>
</feature>
<dbReference type="Gene3D" id="1.20.1740.10">
    <property type="entry name" value="Amino acid/polyamine transporter I"/>
    <property type="match status" value="1"/>
</dbReference>
<feature type="transmembrane region" description="Helical" evidence="6">
    <location>
        <begin position="487"/>
        <end position="511"/>
    </location>
</feature>
<keyword evidence="2 6" id="KW-0812">Transmembrane</keyword>
<evidence type="ECO:0000313" key="10">
    <source>
        <dbReference type="WBParaSite" id="PSAMB.scaffold440size51021.g5787.t1"/>
    </source>
</evidence>
<evidence type="ECO:0000256" key="5">
    <source>
        <dbReference type="SAM" id="MobiDB-lite"/>
    </source>
</evidence>
<dbReference type="Pfam" id="PF03522">
    <property type="entry name" value="SLC12"/>
    <property type="match status" value="1"/>
</dbReference>
<evidence type="ECO:0000256" key="4">
    <source>
        <dbReference type="ARBA" id="ARBA00023136"/>
    </source>
</evidence>
<dbReference type="FunFam" id="1.20.1740.10:FF:000022">
    <property type="entry name" value="Bumetanide-sensitive na-k-cl cotransport protein"/>
    <property type="match status" value="1"/>
</dbReference>
<dbReference type="GO" id="GO:1990573">
    <property type="term" value="P:potassium ion import across plasma membrane"/>
    <property type="evidence" value="ECO:0007669"/>
    <property type="project" value="TreeGrafter"/>
</dbReference>
<evidence type="ECO:0000259" key="8">
    <source>
        <dbReference type="Pfam" id="PF03522"/>
    </source>
</evidence>
<sequence>MSSNSLPGPSMPRFKVSMQELRTTAESPEASLGNLTTSQSTLGAESMVTISTGTAMSTTGSTAWLHPNSLKKKKSLRGDPDRHIIFGIGKDDRDFWRNEETLEKPPIIDHYRRPLEKTDPNIARPSMYDLMHGSFRDITAIPLDDYKESGDKEKREGGAIDDKMAKFEPPEAAGRVKFGWIQGVMIRCILNILGVMLFLRVSWVAAQAGLLLGSVVILLAATVTTLTTLSMSAISTNGDVKGGGTYFMISRSLGPEFGGSIGVMFSFANAVGAAMHIVGLSETVRDLMKYNGAAIVDNGLNDVRIVGLAMCSLLMMVVFIGTAFESRTQVALLVILTISLLNYILGTFMPVTEFQQQRGITGYSFETFSENLMPAWRGHDFFSIFGIFFPAATGIMAGANISGDLKNPSKAIPKGTLGAIAITTGIYLMALWMTGVTSVRDASGVTAAMLAAANDTSIYSEKLNCLANHTCEFGLMNFYQVMEVESIWGPMVTAGIFAATLSSALASLVSAPKIFQAVCKDRLFPYIKVFGKGYGREEEPRRAYALVFVITMLVILIGDLNVIAPIISNFFLAAYALINYACFDASFSRSPGFRPTFKYYNKWVSLLGAAICVTIMFIISWWTALITFCFFAMLFVYIQRRKPDANWGSSTQANSYRNALMSVLKLTNTEEHVKNYRPQLLVLTGSPADRAALVDFASNITKGNSLLICGHVVQHHQSDRVFNCIATLGMETTDWMKKRKVKAFYCPVANVNLRAGTDTLLQTSGLGRLKPNVLMLGFKANWDSKGIAHLNDINDYFGTIQDAFDNNMGVCVLRNGDEGLDYSNLMKEHGMDDAPKLNLPEGSRVPSRQGSRTGLERESSAPPSPPPRTAKTLPHAQSKLADNSIAMKELGKSTHGIENTAYAQSEPGLSEKEREMRQESSTTNPRTRTIINVSKMIASKKQKMTNAQRELTATINRFKTKVKDAIIDVWWLYDDGGLTLLIPHLLTLHKSYLEGGKLRVFTIASSYSAMEKEQRSMVALLSKFRLNFIDVFVIPDISKKPDDALAAEFEARIAPFRAQPDDKRQGLITDDEFTAQKNRTDRHLRCRELLLQNSTNADLVIMTMPVPRKNMVSSCLYMAWLDVLSRGMPPTLLVRGNQTSVLTFYS</sequence>
<dbReference type="GO" id="GO:0016020">
    <property type="term" value="C:membrane"/>
    <property type="evidence" value="ECO:0007669"/>
    <property type="project" value="UniProtKB-SubCell"/>
</dbReference>
<feature type="transmembrane region" description="Helical" evidence="6">
    <location>
        <begin position="257"/>
        <end position="278"/>
    </location>
</feature>
<feature type="transmembrane region" description="Helical" evidence="6">
    <location>
        <begin position="331"/>
        <end position="349"/>
    </location>
</feature>
<feature type="transmembrane region" description="Helical" evidence="6">
    <location>
        <begin position="305"/>
        <end position="324"/>
    </location>
</feature>
<dbReference type="GO" id="GO:0055078">
    <property type="term" value="P:sodium ion homeostasis"/>
    <property type="evidence" value="ECO:0007669"/>
    <property type="project" value="TreeGrafter"/>
</dbReference>
<dbReference type="AlphaFoldDB" id="A0A914WKM0"/>
<organism evidence="9 10">
    <name type="scientific">Plectus sambesii</name>
    <dbReference type="NCBI Taxonomy" id="2011161"/>
    <lineage>
        <taxon>Eukaryota</taxon>
        <taxon>Metazoa</taxon>
        <taxon>Ecdysozoa</taxon>
        <taxon>Nematoda</taxon>
        <taxon>Chromadorea</taxon>
        <taxon>Plectida</taxon>
        <taxon>Plectina</taxon>
        <taxon>Plectoidea</taxon>
        <taxon>Plectidae</taxon>
        <taxon>Plectus</taxon>
    </lineage>
</organism>
<evidence type="ECO:0000313" key="9">
    <source>
        <dbReference type="Proteomes" id="UP000887566"/>
    </source>
</evidence>
<feature type="transmembrane region" description="Helical" evidence="6">
    <location>
        <begin position="381"/>
        <end position="403"/>
    </location>
</feature>
<dbReference type="GO" id="GO:0055075">
    <property type="term" value="P:potassium ion homeostasis"/>
    <property type="evidence" value="ECO:0007669"/>
    <property type="project" value="TreeGrafter"/>
</dbReference>
<dbReference type="InterPro" id="IPR018491">
    <property type="entry name" value="SLC12_C"/>
</dbReference>
<keyword evidence="4 6" id="KW-0472">Membrane</keyword>
<feature type="compositionally biased region" description="Basic and acidic residues" evidence="5">
    <location>
        <begin position="909"/>
        <end position="918"/>
    </location>
</feature>
<evidence type="ECO:0000256" key="6">
    <source>
        <dbReference type="SAM" id="Phobius"/>
    </source>
</evidence>
<dbReference type="Pfam" id="PF00324">
    <property type="entry name" value="AA_permease"/>
    <property type="match status" value="1"/>
</dbReference>
<feature type="domain" description="Amino acid permease/ SLC12A" evidence="7">
    <location>
        <begin position="183"/>
        <end position="681"/>
    </location>
</feature>
<dbReference type="WBParaSite" id="PSAMB.scaffold440size51021.g5787.t1">
    <property type="protein sequence ID" value="PSAMB.scaffold440size51021.g5787.t1"/>
    <property type="gene ID" value="PSAMB.scaffold440size51021.g5787"/>
</dbReference>
<evidence type="ECO:0000259" key="7">
    <source>
        <dbReference type="Pfam" id="PF00324"/>
    </source>
</evidence>
<dbReference type="InterPro" id="IPR004842">
    <property type="entry name" value="SLC12A_fam"/>
</dbReference>
<evidence type="ECO:0000256" key="1">
    <source>
        <dbReference type="ARBA" id="ARBA00004141"/>
    </source>
</evidence>
<keyword evidence="3 6" id="KW-1133">Transmembrane helix</keyword>
<dbReference type="GO" id="GO:0008511">
    <property type="term" value="F:sodium:potassium:chloride symporter activity"/>
    <property type="evidence" value="ECO:0007669"/>
    <property type="project" value="TreeGrafter"/>
</dbReference>
<comment type="subcellular location">
    <subcellularLocation>
        <location evidence="1">Membrane</location>
        <topology evidence="1">Multi-pass membrane protein</topology>
    </subcellularLocation>
</comment>
<evidence type="ECO:0000256" key="2">
    <source>
        <dbReference type="ARBA" id="ARBA00022692"/>
    </source>
</evidence>
<dbReference type="InterPro" id="IPR004841">
    <property type="entry name" value="AA-permease/SLC12A_dom"/>
</dbReference>
<keyword evidence="9" id="KW-1185">Reference proteome</keyword>
<feature type="transmembrane region" description="Helical" evidence="6">
    <location>
        <begin position="566"/>
        <end position="583"/>
    </location>
</feature>